<reference evidence="1" key="1">
    <citation type="submission" date="2022-10" db="EMBL/GenBank/DDBJ databases">
        <authorList>
            <person name="Hossain D.M.M."/>
            <person name="Khan F."/>
            <person name="Bhuiyan M.S.S."/>
            <person name="Tabassum S.N."/>
            <person name="Rahman A."/>
            <person name="Sadique A."/>
            <person name="Hossain M.S.A."/>
        </authorList>
    </citation>
    <scope>NUCLEOTIDE SEQUENCE</scope>
</reference>
<name>A0A9X9P1B5_9CAUD</name>
<dbReference type="Proteomes" id="UP001164403">
    <property type="component" value="Segment"/>
</dbReference>
<evidence type="ECO:0000313" key="2">
    <source>
        <dbReference type="Proteomes" id="UP001164403"/>
    </source>
</evidence>
<organism evidence="1 2">
    <name type="scientific">Klebsiella phage mfs</name>
    <dbReference type="NCBI Taxonomy" id="2985561"/>
    <lineage>
        <taxon>Viruses</taxon>
        <taxon>Duplodnaviria</taxon>
        <taxon>Heunggongvirae</taxon>
        <taxon>Uroviricota</taxon>
        <taxon>Caudoviricetes</taxon>
        <taxon>Drexlerviridae</taxon>
        <taxon>Webervirus</taxon>
        <taxon>Webervirus mfs</taxon>
    </lineage>
</organism>
<keyword evidence="2" id="KW-1185">Reference proteome</keyword>
<gene>
    <name evidence="1" type="ORF">EEPDABAO_00090</name>
</gene>
<proteinExistence type="predicted"/>
<accession>A0A9X9P1B5</accession>
<evidence type="ECO:0000313" key="1">
    <source>
        <dbReference type="EMBL" id="UYE93681.1"/>
    </source>
</evidence>
<dbReference type="EMBL" id="OP611406">
    <property type="protein sequence ID" value="UYE93681.1"/>
    <property type="molecule type" value="Genomic_DNA"/>
</dbReference>
<protein>
    <submittedName>
        <fullName evidence="1">Uncharacterized protein</fullName>
    </submittedName>
</protein>
<sequence>MPTNRSWTTLYLDVQLDFVMPLAHLTLLPLIINPANLPCTDHHLPGF</sequence>